<sequence>MALNSIVCFYDGKWIRENEIFSYKGGASRCVVVSKEITYNQLVAKMHKITKTRLEEYDIRNKVDYPCHSLQPFPPTDIIDNEDVLSFFQVRKEHPQCCIPLFVEKVRCKPDVQEKSLPFVQEISTYEERLGNYNDMTVEDDDDDYENLIGDASIDDIGEVNILDEDIPVRDVAMEMGCANIASPILRVDTSCASPTPLTHNPPTGPFVPSNDDDDAYVNANLSAYPDDPSSFLFYSSRPPKGSLFFFSSSFSLSLSLSIYGFDCLRVFVLYGTGKLRICSEEAMALLLLLLLAVSVVTADEDKESSTFLLADRLEKGGVCVIWGTSGASTGSSSLLLPKHEKR</sequence>
<comment type="caution">
    <text evidence="1">The sequence shown here is derived from an EMBL/GenBank/DDBJ whole genome shotgun (WGS) entry which is preliminary data.</text>
</comment>
<protein>
    <submittedName>
        <fullName evidence="1">Uncharacterized protein</fullName>
    </submittedName>
</protein>
<keyword evidence="2" id="KW-1185">Reference proteome</keyword>
<organism evidence="1 2">
    <name type="scientific">Tetracentron sinense</name>
    <name type="common">Spur-leaf</name>
    <dbReference type="NCBI Taxonomy" id="13715"/>
    <lineage>
        <taxon>Eukaryota</taxon>
        <taxon>Viridiplantae</taxon>
        <taxon>Streptophyta</taxon>
        <taxon>Embryophyta</taxon>
        <taxon>Tracheophyta</taxon>
        <taxon>Spermatophyta</taxon>
        <taxon>Magnoliopsida</taxon>
        <taxon>Trochodendrales</taxon>
        <taxon>Trochodendraceae</taxon>
        <taxon>Tetracentron</taxon>
    </lineage>
</organism>
<reference evidence="1 2" key="1">
    <citation type="submission" date="2020-04" db="EMBL/GenBank/DDBJ databases">
        <title>Plant Genome Project.</title>
        <authorList>
            <person name="Zhang R.-G."/>
        </authorList>
    </citation>
    <scope>NUCLEOTIDE SEQUENCE [LARGE SCALE GENOMIC DNA]</scope>
    <source>
        <strain evidence="1">YNK0</strain>
        <tissue evidence="1">Leaf</tissue>
    </source>
</reference>
<proteinExistence type="predicted"/>
<gene>
    <name evidence="1" type="ORF">HHK36_029945</name>
</gene>
<name>A0A835D024_TETSI</name>
<evidence type="ECO:0000313" key="1">
    <source>
        <dbReference type="EMBL" id="KAF8378597.1"/>
    </source>
</evidence>
<accession>A0A835D024</accession>
<dbReference type="EMBL" id="JABCRI010000023">
    <property type="protein sequence ID" value="KAF8378597.1"/>
    <property type="molecule type" value="Genomic_DNA"/>
</dbReference>
<evidence type="ECO:0000313" key="2">
    <source>
        <dbReference type="Proteomes" id="UP000655225"/>
    </source>
</evidence>
<dbReference type="AlphaFoldDB" id="A0A835D024"/>
<dbReference type="Proteomes" id="UP000655225">
    <property type="component" value="Unassembled WGS sequence"/>
</dbReference>